<gene>
    <name evidence="1" type="ORF">ELS82_23270</name>
</gene>
<evidence type="ECO:0008006" key="3">
    <source>
        <dbReference type="Google" id="ProtNLM"/>
    </source>
</evidence>
<accession>A0A4Y8W9D2</accession>
<evidence type="ECO:0000313" key="2">
    <source>
        <dbReference type="Proteomes" id="UP000297753"/>
    </source>
</evidence>
<comment type="caution">
    <text evidence="1">The sequence shown here is derived from an EMBL/GenBank/DDBJ whole genome shotgun (WGS) entry which is preliminary data.</text>
</comment>
<keyword evidence="2" id="KW-1185">Reference proteome</keyword>
<dbReference type="AlphaFoldDB" id="A0A4Y8W9D2"/>
<protein>
    <recommendedName>
        <fullName evidence="3">HNH endonuclease</fullName>
    </recommendedName>
</protein>
<proteinExistence type="predicted"/>
<reference evidence="1 2" key="1">
    <citation type="submission" date="2019-01" db="EMBL/GenBank/DDBJ databases">
        <title>Vibrio BEI176 sp. nov, a marine bacterium isolated from China: eastern marignal seas.</title>
        <authorList>
            <person name="Li B."/>
        </authorList>
    </citation>
    <scope>NUCLEOTIDE SEQUENCE [LARGE SCALE GENOMIC DNA]</scope>
    <source>
        <strain evidence="1 2">BEI176</strain>
    </source>
</reference>
<dbReference type="OrthoDB" id="8824552at2"/>
<evidence type="ECO:0000313" key="1">
    <source>
        <dbReference type="EMBL" id="TFH89246.1"/>
    </source>
</evidence>
<organism evidence="1 2">
    <name type="scientific">Vibrio ouci</name>
    <dbReference type="NCBI Taxonomy" id="2499078"/>
    <lineage>
        <taxon>Bacteria</taxon>
        <taxon>Pseudomonadati</taxon>
        <taxon>Pseudomonadota</taxon>
        <taxon>Gammaproteobacteria</taxon>
        <taxon>Vibrionales</taxon>
        <taxon>Vibrionaceae</taxon>
        <taxon>Vibrio</taxon>
    </lineage>
</organism>
<dbReference type="EMBL" id="SATR01000089">
    <property type="protein sequence ID" value="TFH89246.1"/>
    <property type="molecule type" value="Genomic_DNA"/>
</dbReference>
<dbReference type="RefSeq" id="WP_134837558.1">
    <property type="nucleotide sequence ID" value="NZ_SATR01000089.1"/>
</dbReference>
<dbReference type="Proteomes" id="UP000297753">
    <property type="component" value="Unassembled WGS sequence"/>
</dbReference>
<sequence length="287" mass="32851">MLKLIRPVKPVGFQDLADVETNKIEQQLVNSPDKLEFNDGFWGKYKHHFMTAQSRKCGYCEMPLSDYGDVEHYRPKSVVDDIDSEGSEREALMNVSGRKFKKSCKYGYWWLAYDWDNYLLSCKLCNQPWKRALFPIQGGRIGNDNDDSEYPHKSPQRGAIETPLLLNPYDVRDLSEHIKFNSVGLIEPFENSEFGKETIRTCGLDRLSLFQARGRVAKVVNNIIDRFSRVDDLEQATFLGQIILDMGDKNSAFAGMVRLIFHTKSEGCSWESLEHFVASNAPVTSSE</sequence>
<name>A0A4Y8W9D2_9VIBR</name>